<feature type="transmembrane region" description="Helical" evidence="7">
    <location>
        <begin position="219"/>
        <end position="238"/>
    </location>
</feature>
<evidence type="ECO:0000256" key="4">
    <source>
        <dbReference type="ARBA" id="ARBA00022989"/>
    </source>
</evidence>
<feature type="transmembrane region" description="Helical" evidence="7">
    <location>
        <begin position="174"/>
        <end position="192"/>
    </location>
</feature>
<protein>
    <submittedName>
        <fullName evidence="8">Phosphate:Na+ symporter</fullName>
    </submittedName>
</protein>
<dbReference type="AlphaFoldDB" id="A0A1N6GIY7"/>
<dbReference type="GO" id="GO:0005436">
    <property type="term" value="F:sodium:phosphate symporter activity"/>
    <property type="evidence" value="ECO:0007669"/>
    <property type="project" value="InterPro"/>
</dbReference>
<feature type="transmembrane region" description="Helical" evidence="7">
    <location>
        <begin position="250"/>
        <end position="273"/>
    </location>
</feature>
<feature type="transmembrane region" description="Helical" evidence="7">
    <location>
        <begin position="135"/>
        <end position="154"/>
    </location>
</feature>
<evidence type="ECO:0000313" key="9">
    <source>
        <dbReference type="Proteomes" id="UP000198461"/>
    </source>
</evidence>
<reference evidence="9" key="1">
    <citation type="submission" date="2016-11" db="EMBL/GenBank/DDBJ databases">
        <authorList>
            <person name="Varghese N."/>
            <person name="Submissions S."/>
        </authorList>
    </citation>
    <scope>NUCLEOTIDE SEQUENCE [LARGE SCALE GENOMIC DNA]</scope>
    <source>
        <strain evidence="9">DSM 17737</strain>
    </source>
</reference>
<feature type="transmembrane region" description="Helical" evidence="7">
    <location>
        <begin position="110"/>
        <end position="128"/>
    </location>
</feature>
<dbReference type="Pfam" id="PF02690">
    <property type="entry name" value="Na_Pi_cotrans"/>
    <property type="match status" value="2"/>
</dbReference>
<comment type="subcellular location">
    <subcellularLocation>
        <location evidence="1">Cell membrane</location>
        <topology evidence="1">Multi-pass membrane protein</topology>
    </subcellularLocation>
</comment>
<feature type="transmembrane region" description="Helical" evidence="7">
    <location>
        <begin position="50"/>
        <end position="73"/>
    </location>
</feature>
<evidence type="ECO:0000313" key="8">
    <source>
        <dbReference type="EMBL" id="SIO07476.1"/>
    </source>
</evidence>
<keyword evidence="4 7" id="KW-1133">Transmembrane helix</keyword>
<evidence type="ECO:0000256" key="1">
    <source>
        <dbReference type="ARBA" id="ARBA00004651"/>
    </source>
</evidence>
<name>A0A1N6GIY7_9GAMM</name>
<keyword evidence="3 7" id="KW-0812">Transmembrane</keyword>
<feature type="transmembrane region" description="Helical" evidence="7">
    <location>
        <begin position="285"/>
        <end position="306"/>
    </location>
</feature>
<dbReference type="GO" id="GO:0005886">
    <property type="term" value="C:plasma membrane"/>
    <property type="evidence" value="ECO:0007669"/>
    <property type="project" value="UniProtKB-SubCell"/>
</dbReference>
<evidence type="ECO:0000256" key="6">
    <source>
        <dbReference type="SAM" id="Coils"/>
    </source>
</evidence>
<keyword evidence="9" id="KW-1185">Reference proteome</keyword>
<feature type="transmembrane region" description="Helical" evidence="7">
    <location>
        <begin position="85"/>
        <end position="104"/>
    </location>
</feature>
<feature type="transmembrane region" description="Helical" evidence="7">
    <location>
        <begin position="197"/>
        <end position="213"/>
    </location>
</feature>
<sequence length="549" mass="60233">MLNALLTLAGGLGLFLLGLLLMTEGLRTGAGHTLSATLHRATETPLKAFLAGLGLTALLQSSSVVTVMLLGFLEAGLLNLYKSIWVVYGSNVGTTFTAWLVATIGLKVDVIAGALPLVALGTALRLFFGPVHRGGAWGTALGGVGLLFLGLEYMQRAFSGHIIGLELPQFDAPGIITTLAYVAFGALITALIQSSSATTAIILSALAAGSISWEHAAPMAIGANIGTTVTALLAAIGASPVARRLATAHLIFNVITALAALAILPLFLMVVRLLTKTLEGYDDPLVQLAAFHTLFNVFGVMLLWPWTSRLARWLNRLFKNEQLDRWRPPTLSLPAETLPEGLIALLDQHTRAAGHNVLSLAQEMLQENTTARQDELAAARKYLEQLEMDMIELIQRLPESQQDIRAIRYIHMLHEYFQLLGWLASWQRETLAYQPTPWLKQEIERLEQSVRAFLQLVDPTQALTPLGEEALNQTYTKIKRAYEAFKQGVYARLRHHELQVEQMESLVARANYARLIALTARKAYHWMNAKVDELAPPATDMNGEEKEKR</sequence>
<evidence type="ECO:0000256" key="7">
    <source>
        <dbReference type="SAM" id="Phobius"/>
    </source>
</evidence>
<dbReference type="Proteomes" id="UP000198461">
    <property type="component" value="Unassembled WGS sequence"/>
</dbReference>
<keyword evidence="2" id="KW-1003">Cell membrane</keyword>
<dbReference type="OrthoDB" id="9763003at2"/>
<evidence type="ECO:0000256" key="3">
    <source>
        <dbReference type="ARBA" id="ARBA00022692"/>
    </source>
</evidence>
<keyword evidence="5 7" id="KW-0472">Membrane</keyword>
<evidence type="ECO:0000256" key="5">
    <source>
        <dbReference type="ARBA" id="ARBA00023136"/>
    </source>
</evidence>
<evidence type="ECO:0000256" key="2">
    <source>
        <dbReference type="ARBA" id="ARBA00022475"/>
    </source>
</evidence>
<dbReference type="GO" id="GO:0044341">
    <property type="term" value="P:sodium-dependent phosphate transport"/>
    <property type="evidence" value="ECO:0007669"/>
    <property type="project" value="InterPro"/>
</dbReference>
<dbReference type="NCBIfam" id="NF037997">
    <property type="entry name" value="Na_Pi_symport"/>
    <property type="match status" value="1"/>
</dbReference>
<dbReference type="RefSeq" id="WP_074201631.1">
    <property type="nucleotide sequence ID" value="NZ_FSRE01000003.1"/>
</dbReference>
<keyword evidence="6" id="KW-0175">Coiled coil</keyword>
<accession>A0A1N6GIY7</accession>
<dbReference type="InterPro" id="IPR003841">
    <property type="entry name" value="Na/Pi_transpt"/>
</dbReference>
<dbReference type="PANTHER" id="PTHR10010">
    <property type="entry name" value="SOLUTE CARRIER FAMILY 34 SODIUM PHOSPHATE , MEMBER 2-RELATED"/>
    <property type="match status" value="1"/>
</dbReference>
<gene>
    <name evidence="8" type="ORF">SAMN05443662_1364</name>
</gene>
<organism evidence="8 9">
    <name type="scientific">Sulfurivirga caldicuralii</name>
    <dbReference type="NCBI Taxonomy" id="364032"/>
    <lineage>
        <taxon>Bacteria</taxon>
        <taxon>Pseudomonadati</taxon>
        <taxon>Pseudomonadota</taxon>
        <taxon>Gammaproteobacteria</taxon>
        <taxon>Thiotrichales</taxon>
        <taxon>Piscirickettsiaceae</taxon>
        <taxon>Sulfurivirga</taxon>
    </lineage>
</organism>
<dbReference type="EMBL" id="FSRE01000003">
    <property type="protein sequence ID" value="SIO07476.1"/>
    <property type="molecule type" value="Genomic_DNA"/>
</dbReference>
<dbReference type="PANTHER" id="PTHR10010:SF46">
    <property type="entry name" value="SODIUM-DEPENDENT PHOSPHATE TRANSPORT PROTEIN 2B"/>
    <property type="match status" value="1"/>
</dbReference>
<proteinExistence type="predicted"/>
<feature type="coiled-coil region" evidence="6">
    <location>
        <begin position="376"/>
        <end position="403"/>
    </location>
</feature>